<dbReference type="SMART" id="SM00822">
    <property type="entry name" value="PKS_KR"/>
    <property type="match status" value="1"/>
</dbReference>
<dbReference type="PANTHER" id="PTHR42820">
    <property type="entry name" value="SHORT-CHAIN DEHYDROGENASE REDUCTASE"/>
    <property type="match status" value="1"/>
</dbReference>
<dbReference type="InterPro" id="IPR057326">
    <property type="entry name" value="KR_dom"/>
</dbReference>
<gene>
    <name evidence="2" type="ORF">M3M28_11890</name>
</gene>
<dbReference type="CDD" id="cd05233">
    <property type="entry name" value="SDR_c"/>
    <property type="match status" value="1"/>
</dbReference>
<reference evidence="2" key="1">
    <citation type="submission" date="2022-05" db="EMBL/GenBank/DDBJ databases">
        <title>Complete genome sequence of toluene-degrading Gulosibacter sediminis strain ACHW.36C.</title>
        <authorList>
            <person name="Wai A.C."/>
            <person name="Lai G.K."/>
            <person name="Griffin S.D."/>
            <person name="Leung F.C."/>
        </authorList>
    </citation>
    <scope>NUCLEOTIDE SEQUENCE [LARGE SCALE GENOMIC DNA]</scope>
    <source>
        <strain evidence="2">ACHW.36C</strain>
    </source>
</reference>
<dbReference type="Gene3D" id="3.40.50.720">
    <property type="entry name" value="NAD(P)-binding Rossmann-like Domain"/>
    <property type="match status" value="1"/>
</dbReference>
<protein>
    <submittedName>
        <fullName evidence="2">SDR family oxidoreductase</fullName>
    </submittedName>
</protein>
<dbReference type="InterPro" id="IPR036291">
    <property type="entry name" value="NAD(P)-bd_dom_sf"/>
</dbReference>
<dbReference type="SUPFAM" id="SSF51735">
    <property type="entry name" value="NAD(P)-binding Rossmann-fold domains"/>
    <property type="match status" value="1"/>
</dbReference>
<feature type="domain" description="Ketoreductase" evidence="1">
    <location>
        <begin position="15"/>
        <end position="186"/>
    </location>
</feature>
<sequence length="265" mass="27514">MSTTDTARPGRLAGKVAFITGAGTGIGLATAQRFIEEGAVVAAADLTPPAASDSLLPLQVDVRDQASLDAAVAATLERFGRIDVLFANAGVLLPEAPAEELDEATWNTVIDIDLSGVWRTAKAVFPALKQNPTGSSVILASSTAGIRGGANTSAYTAAKTALVGLAKVRAHELGGFGGRVNTTHPTAVGTDLVLNEGNLRRYRPDLADPTPEDVIEPFKRGKLLDVPWIDPVDVANAVLFLASDEARYITGANLTIDAGSTTKWG</sequence>
<organism evidence="2">
    <name type="scientific">Gulosibacter sediminis</name>
    <dbReference type="NCBI Taxonomy" id="1729695"/>
    <lineage>
        <taxon>Bacteria</taxon>
        <taxon>Bacillati</taxon>
        <taxon>Actinomycetota</taxon>
        <taxon>Actinomycetes</taxon>
        <taxon>Micrococcales</taxon>
        <taxon>Microbacteriaceae</taxon>
        <taxon>Gulosibacter</taxon>
    </lineage>
</organism>
<proteinExistence type="predicted"/>
<dbReference type="PANTHER" id="PTHR42820:SF1">
    <property type="entry name" value="SHORT-CHAIN DEHYDROGENASE_REDUCTASE FAMILY PROTEIN"/>
    <property type="match status" value="1"/>
</dbReference>
<name>A0ABY4MZB1_9MICO</name>
<evidence type="ECO:0000259" key="1">
    <source>
        <dbReference type="SMART" id="SM00822"/>
    </source>
</evidence>
<dbReference type="InterPro" id="IPR002347">
    <property type="entry name" value="SDR_fam"/>
</dbReference>
<evidence type="ECO:0000313" key="2">
    <source>
        <dbReference type="EMBL" id="UQN14726.1"/>
    </source>
</evidence>
<dbReference type="PRINTS" id="PR00081">
    <property type="entry name" value="GDHRDH"/>
</dbReference>
<dbReference type="Pfam" id="PF13561">
    <property type="entry name" value="adh_short_C2"/>
    <property type="match status" value="1"/>
</dbReference>
<dbReference type="EMBL" id="CP097160">
    <property type="protein sequence ID" value="UQN14726.1"/>
    <property type="molecule type" value="Genomic_DNA"/>
</dbReference>
<accession>A0ABY4MZB1</accession>